<name>W2PN32_PHYN3</name>
<dbReference type="RefSeq" id="XP_008913228.1">
    <property type="nucleotide sequence ID" value="XM_008914980.1"/>
</dbReference>
<accession>W2PN32</accession>
<dbReference type="OMA" id="HARNFNR"/>
<gene>
    <name evidence="1" type="ORF">PPTG_24064</name>
</gene>
<dbReference type="Proteomes" id="UP000018817">
    <property type="component" value="Unassembled WGS sequence"/>
</dbReference>
<evidence type="ECO:0000313" key="2">
    <source>
        <dbReference type="Proteomes" id="UP000018817"/>
    </source>
</evidence>
<proteinExistence type="predicted"/>
<dbReference type="EMBL" id="KI669626">
    <property type="protein sequence ID" value="ETN01435.1"/>
    <property type="molecule type" value="Genomic_DNA"/>
</dbReference>
<dbReference type="GeneID" id="20192663"/>
<organism evidence="1 2">
    <name type="scientific">Phytophthora nicotianae (strain INRA-310)</name>
    <name type="common">Phytophthora parasitica</name>
    <dbReference type="NCBI Taxonomy" id="761204"/>
    <lineage>
        <taxon>Eukaryota</taxon>
        <taxon>Sar</taxon>
        <taxon>Stramenopiles</taxon>
        <taxon>Oomycota</taxon>
        <taxon>Peronosporomycetes</taxon>
        <taxon>Peronosporales</taxon>
        <taxon>Peronosporaceae</taxon>
        <taxon>Phytophthora</taxon>
    </lineage>
</organism>
<dbReference type="AlphaFoldDB" id="W2PN32"/>
<protein>
    <submittedName>
        <fullName evidence="1">Uncharacterized protein</fullName>
    </submittedName>
</protein>
<evidence type="ECO:0000313" key="1">
    <source>
        <dbReference type="EMBL" id="ETN01435.1"/>
    </source>
</evidence>
<sequence length="116" mass="13898">MPHLNPRQRHARNFNRRLDGSFWQLRLNHELSVRTNENEVRSMGEVYLKNEHKEDFLGRTKHAEAEVVSCMRSSVCMQSGGELTWEPSRNIPWRIRLPFERESVNFVWVYQSTRGR</sequence>
<dbReference type="VEuPathDB" id="FungiDB:PPTG_24064"/>
<reference evidence="1 2" key="2">
    <citation type="submission" date="2013-11" db="EMBL/GenBank/DDBJ databases">
        <title>The Genome Sequence of Phytophthora parasitica INRA-310.</title>
        <authorList>
            <consortium name="The Broad Institute Genomics Platform"/>
            <person name="Russ C."/>
            <person name="Tyler B."/>
            <person name="Panabieres F."/>
            <person name="Shan W."/>
            <person name="Tripathy S."/>
            <person name="Grunwald N."/>
            <person name="Machado M."/>
            <person name="Johnson C.S."/>
            <person name="Arredondo F."/>
            <person name="Hong C."/>
            <person name="Coffey M."/>
            <person name="Young S.K."/>
            <person name="Zeng Q."/>
            <person name="Gargeya S."/>
            <person name="Fitzgerald M."/>
            <person name="Abouelleil A."/>
            <person name="Alvarado L."/>
            <person name="Chapman S.B."/>
            <person name="Gainer-Dewar J."/>
            <person name="Goldberg J."/>
            <person name="Griggs A."/>
            <person name="Gujja S."/>
            <person name="Hansen M."/>
            <person name="Howarth C."/>
            <person name="Imamovic A."/>
            <person name="Ireland A."/>
            <person name="Larimer J."/>
            <person name="McCowan C."/>
            <person name="Murphy C."/>
            <person name="Pearson M."/>
            <person name="Poon T.W."/>
            <person name="Priest M."/>
            <person name="Roberts A."/>
            <person name="Saif S."/>
            <person name="Shea T."/>
            <person name="Sykes S."/>
            <person name="Wortman J."/>
            <person name="Nusbaum C."/>
            <person name="Birren B."/>
        </authorList>
    </citation>
    <scope>NUCLEOTIDE SEQUENCE [LARGE SCALE GENOMIC DNA]</scope>
    <source>
        <strain evidence="1 2">INRA-310</strain>
    </source>
</reference>
<reference evidence="2" key="1">
    <citation type="submission" date="2011-12" db="EMBL/GenBank/DDBJ databases">
        <authorList>
            <consortium name="The Broad Institute Genome Sequencing Platform"/>
            <person name="Russ C."/>
            <person name="Tyler B."/>
            <person name="Panabieres F."/>
            <person name="Shan W."/>
            <person name="Tripathy S."/>
            <person name="Grunwald N."/>
            <person name="Machado M."/>
            <person name="Young S.K."/>
            <person name="Zeng Q."/>
            <person name="Gargeya S."/>
            <person name="Fitzgerald M."/>
            <person name="Haas B."/>
            <person name="Abouelleil A."/>
            <person name="Alvarado L."/>
            <person name="Arachchi H.M."/>
            <person name="Berlin A."/>
            <person name="Chapman S.B."/>
            <person name="Gearin G."/>
            <person name="Goldberg J."/>
            <person name="Griggs A."/>
            <person name="Gujja S."/>
            <person name="Hansen M."/>
            <person name="Heiman D."/>
            <person name="Howarth C."/>
            <person name="Larimer J."/>
            <person name="Lui A."/>
            <person name="MacDonald P.J.P."/>
            <person name="McCowen C."/>
            <person name="Montmayeur A."/>
            <person name="Murphy C."/>
            <person name="Neiman D."/>
            <person name="Pearson M."/>
            <person name="Priest M."/>
            <person name="Roberts A."/>
            <person name="Saif S."/>
            <person name="Shea T."/>
            <person name="Sisk P."/>
            <person name="Stolte C."/>
            <person name="Sykes S."/>
            <person name="Wortman J."/>
            <person name="Nusbaum C."/>
            <person name="Birren B."/>
        </authorList>
    </citation>
    <scope>NUCLEOTIDE SEQUENCE [LARGE SCALE GENOMIC DNA]</scope>
    <source>
        <strain evidence="2">INRA-310</strain>
    </source>
</reference>